<gene>
    <name evidence="2" type="ORF">CQR37_14735</name>
</gene>
<dbReference type="RefSeq" id="WP_143353328.1">
    <property type="nucleotide sequence ID" value="NZ_PCGC01000123.1"/>
</dbReference>
<dbReference type="Proteomes" id="UP000224303">
    <property type="component" value="Unassembled WGS sequence"/>
</dbReference>
<protein>
    <submittedName>
        <fullName evidence="2">Epimerase</fullName>
    </submittedName>
</protein>
<feature type="non-terminal residue" evidence="2">
    <location>
        <position position="104"/>
    </location>
</feature>
<dbReference type="PANTHER" id="PTHR15020">
    <property type="entry name" value="FLAVIN REDUCTASE-RELATED"/>
    <property type="match status" value="1"/>
</dbReference>
<evidence type="ECO:0000313" key="2">
    <source>
        <dbReference type="EMBL" id="PHL20390.1"/>
    </source>
</evidence>
<dbReference type="SUPFAM" id="SSF51735">
    <property type="entry name" value="NAD(P)-binding Rossmann-fold domains"/>
    <property type="match status" value="1"/>
</dbReference>
<name>A0A2G0E7C6_ENTFC</name>
<organism evidence="2 3">
    <name type="scientific">Enterococcus faecium</name>
    <name type="common">Streptococcus faecium</name>
    <dbReference type="NCBI Taxonomy" id="1352"/>
    <lineage>
        <taxon>Bacteria</taxon>
        <taxon>Bacillati</taxon>
        <taxon>Bacillota</taxon>
        <taxon>Bacilli</taxon>
        <taxon>Lactobacillales</taxon>
        <taxon>Enterococcaceae</taxon>
        <taxon>Enterococcus</taxon>
    </lineage>
</organism>
<dbReference type="PANTHER" id="PTHR15020:SF50">
    <property type="entry name" value="UPF0659 PROTEIN YMR090W"/>
    <property type="match status" value="1"/>
</dbReference>
<dbReference type="Gene3D" id="3.40.50.720">
    <property type="entry name" value="NAD(P)-binding Rossmann-like Domain"/>
    <property type="match status" value="1"/>
</dbReference>
<dbReference type="AlphaFoldDB" id="A0A2G0E7C6"/>
<dbReference type="Pfam" id="PF13460">
    <property type="entry name" value="NAD_binding_10"/>
    <property type="match status" value="1"/>
</dbReference>
<comment type="caution">
    <text evidence="2">The sequence shown here is derived from an EMBL/GenBank/DDBJ whole genome shotgun (WGS) entry which is preliminary data.</text>
</comment>
<dbReference type="InterPro" id="IPR016040">
    <property type="entry name" value="NAD(P)-bd_dom"/>
</dbReference>
<proteinExistence type="predicted"/>
<accession>A0A2G0E7C6</accession>
<evidence type="ECO:0000259" key="1">
    <source>
        <dbReference type="Pfam" id="PF13460"/>
    </source>
</evidence>
<feature type="domain" description="NAD(P)-binding" evidence="1">
    <location>
        <begin position="7"/>
        <end position="103"/>
    </location>
</feature>
<reference evidence="2 3" key="1">
    <citation type="submission" date="2017-10" db="EMBL/GenBank/DDBJ databases">
        <title>Draft genomes of the Enterococcus faecium isolated from human feces before and after Helicobacter pylori eradication therapy.</title>
        <authorList>
            <person name="Prianichniikov N.A."/>
            <person name="Glushchenko O.E."/>
            <person name="Malakhova M.V."/>
        </authorList>
    </citation>
    <scope>NUCLEOTIDE SEQUENCE [LARGE SCALE GENOMIC DNA]</scope>
    <source>
        <strain evidence="2 3">Hp_5-7</strain>
    </source>
</reference>
<sequence>MKIFVVGANGQIGRHLIKDLASSSHEIFAGVRDVASQTLVKKENVSYISFDLTWSVEKMAEAFKGIDVLIFAAGSQGKNLLQVDLDGAIKTVIAAENAHVSRYL</sequence>
<dbReference type="InterPro" id="IPR036291">
    <property type="entry name" value="NAD(P)-bd_dom_sf"/>
</dbReference>
<dbReference type="EMBL" id="PCGC01000123">
    <property type="protein sequence ID" value="PHL20390.1"/>
    <property type="molecule type" value="Genomic_DNA"/>
</dbReference>
<evidence type="ECO:0000313" key="3">
    <source>
        <dbReference type="Proteomes" id="UP000224303"/>
    </source>
</evidence>